<dbReference type="PANTHER" id="PTHR30483:SF6">
    <property type="entry name" value="PERIPLASMIC BINDING PROTEIN OF ABC TRANSPORTER FOR NATURAL AMINO ACIDS"/>
    <property type="match status" value="1"/>
</dbReference>
<evidence type="ECO:0000256" key="3">
    <source>
        <dbReference type="ARBA" id="ARBA00022970"/>
    </source>
</evidence>
<keyword evidence="7" id="KW-1185">Reference proteome</keyword>
<organism evidence="6 7">
    <name type="scientific">Methylobacterium nodulans (strain LMG 21967 / CNCM I-2342 / ORS 2060)</name>
    <dbReference type="NCBI Taxonomy" id="460265"/>
    <lineage>
        <taxon>Bacteria</taxon>
        <taxon>Pseudomonadati</taxon>
        <taxon>Pseudomonadota</taxon>
        <taxon>Alphaproteobacteria</taxon>
        <taxon>Hyphomicrobiales</taxon>
        <taxon>Methylobacteriaceae</taxon>
        <taxon>Methylobacterium</taxon>
    </lineage>
</organism>
<dbReference type="InterPro" id="IPR051010">
    <property type="entry name" value="BCAA_transport"/>
</dbReference>
<gene>
    <name evidence="6" type="ordered locus">Mnod_3119</name>
</gene>
<dbReference type="eggNOG" id="COG0683">
    <property type="taxonomic scope" value="Bacteria"/>
</dbReference>
<dbReference type="InterPro" id="IPR028082">
    <property type="entry name" value="Peripla_BP_I"/>
</dbReference>
<dbReference type="Gene3D" id="3.40.50.2300">
    <property type="match status" value="2"/>
</dbReference>
<dbReference type="CDD" id="cd06327">
    <property type="entry name" value="PBP1_SBP-like"/>
    <property type="match status" value="1"/>
</dbReference>
<evidence type="ECO:0000256" key="2">
    <source>
        <dbReference type="ARBA" id="ARBA00022729"/>
    </source>
</evidence>
<evidence type="ECO:0000259" key="5">
    <source>
        <dbReference type="Pfam" id="PF13458"/>
    </source>
</evidence>
<sequence length="403" mass="43180">MRASLASLLISSGLLVAMMTPGHAEIDVKVGVLNDMSGVYSDTGGKGSVIAAQMAVEDFARTSRDVHVEIVSADHQNKPDVGAGIARGWYDRDGVDAILDVPTSSVALAVNQVTREKNKIFINSGAGTADLTGKACSPNTIHWTYDTVALANGTGKAMLKRGGNTWYFLTADYAFGLALQNDTTAVIEKNGGKVLGASRVPFPSSDFSSFLLQAQASKAKVVGLANAGGDTINAVKQAHEFGLTESGQTLAALLIYVVDVHSLGLETAQGLTLTESFYWDLTPETRAFSERFMRRNDGKMPTMNQAGVYAGLLHYLKAIAATNSKDPQVTMAWMKSNPTDDPLFGKGYIRADGRKIHNMYLFEVKKPSESKGEWDVYKLLETIPGEQAFRPLSEGGCPLVGKS</sequence>
<dbReference type="EMBL" id="CP001349">
    <property type="protein sequence ID" value="ACL58052.1"/>
    <property type="molecule type" value="Genomic_DNA"/>
</dbReference>
<keyword evidence="2 4" id="KW-0732">Signal</keyword>
<dbReference type="HOGENOM" id="CLU_027128_1_0_5"/>
<dbReference type="OrthoDB" id="5794591at2"/>
<feature type="signal peptide" evidence="4">
    <location>
        <begin position="1"/>
        <end position="24"/>
    </location>
</feature>
<dbReference type="STRING" id="460265.Mnod_3119"/>
<keyword evidence="3" id="KW-0813">Transport</keyword>
<evidence type="ECO:0000313" key="6">
    <source>
        <dbReference type="EMBL" id="ACL58052.1"/>
    </source>
</evidence>
<name>B8IJK4_METNO</name>
<dbReference type="PANTHER" id="PTHR30483">
    <property type="entry name" value="LEUCINE-SPECIFIC-BINDING PROTEIN"/>
    <property type="match status" value="1"/>
</dbReference>
<proteinExistence type="inferred from homology"/>
<accession>B8IJK4</accession>
<evidence type="ECO:0000256" key="1">
    <source>
        <dbReference type="ARBA" id="ARBA00010062"/>
    </source>
</evidence>
<dbReference type="AlphaFoldDB" id="B8IJK4"/>
<feature type="domain" description="Leucine-binding protein" evidence="5">
    <location>
        <begin position="28"/>
        <end position="365"/>
    </location>
</feature>
<comment type="similarity">
    <text evidence="1">Belongs to the leucine-binding protein family.</text>
</comment>
<keyword evidence="3" id="KW-0029">Amino-acid transport</keyword>
<dbReference type="KEGG" id="mno:Mnod_3119"/>
<reference evidence="6 7" key="1">
    <citation type="submission" date="2009-01" db="EMBL/GenBank/DDBJ databases">
        <title>Complete sequence of chromosome of Methylobacterium nodulans ORS 2060.</title>
        <authorList>
            <consortium name="US DOE Joint Genome Institute"/>
            <person name="Lucas S."/>
            <person name="Copeland A."/>
            <person name="Lapidus A."/>
            <person name="Glavina del Rio T."/>
            <person name="Dalin E."/>
            <person name="Tice H."/>
            <person name="Bruce D."/>
            <person name="Goodwin L."/>
            <person name="Pitluck S."/>
            <person name="Sims D."/>
            <person name="Brettin T."/>
            <person name="Detter J.C."/>
            <person name="Han C."/>
            <person name="Larimer F."/>
            <person name="Land M."/>
            <person name="Hauser L."/>
            <person name="Kyrpides N."/>
            <person name="Ivanova N."/>
            <person name="Marx C.J."/>
            <person name="Richardson P."/>
        </authorList>
    </citation>
    <scope>NUCLEOTIDE SEQUENCE [LARGE SCALE GENOMIC DNA]</scope>
    <source>
        <strain evidence="7">LMG 21967 / CNCM I-2342 / ORS 2060</strain>
    </source>
</reference>
<protein>
    <submittedName>
        <fullName evidence="6">Extracellular ligand-binding receptor</fullName>
    </submittedName>
</protein>
<dbReference type="RefSeq" id="WP_015929722.1">
    <property type="nucleotide sequence ID" value="NC_011894.1"/>
</dbReference>
<dbReference type="GO" id="GO:0006865">
    <property type="term" value="P:amino acid transport"/>
    <property type="evidence" value="ECO:0007669"/>
    <property type="project" value="UniProtKB-KW"/>
</dbReference>
<evidence type="ECO:0000256" key="4">
    <source>
        <dbReference type="SAM" id="SignalP"/>
    </source>
</evidence>
<feature type="chain" id="PRO_5002871916" evidence="4">
    <location>
        <begin position="25"/>
        <end position="403"/>
    </location>
</feature>
<dbReference type="SUPFAM" id="SSF53822">
    <property type="entry name" value="Periplasmic binding protein-like I"/>
    <property type="match status" value="1"/>
</dbReference>
<dbReference type="Proteomes" id="UP000008207">
    <property type="component" value="Chromosome"/>
</dbReference>
<keyword evidence="6" id="KW-0675">Receptor</keyword>
<dbReference type="Pfam" id="PF13458">
    <property type="entry name" value="Peripla_BP_6"/>
    <property type="match status" value="1"/>
</dbReference>
<evidence type="ECO:0000313" key="7">
    <source>
        <dbReference type="Proteomes" id="UP000008207"/>
    </source>
</evidence>
<dbReference type="InterPro" id="IPR028081">
    <property type="entry name" value="Leu-bd"/>
</dbReference>